<dbReference type="InterPro" id="IPR003607">
    <property type="entry name" value="HD/PDEase_dom"/>
</dbReference>
<dbReference type="PROSITE" id="PS51831">
    <property type="entry name" value="HD"/>
    <property type="match status" value="1"/>
</dbReference>
<keyword evidence="1" id="KW-0378">Hydrolase</keyword>
<comment type="caution">
    <text evidence="3">The sequence shown here is derived from an EMBL/GenBank/DDBJ whole genome shotgun (WGS) entry which is preliminary data.</text>
</comment>
<proteinExistence type="predicted"/>
<protein>
    <recommendedName>
        <fullName evidence="2">HD domain-containing protein</fullName>
    </recommendedName>
</protein>
<dbReference type="Pfam" id="PF01966">
    <property type="entry name" value="HD"/>
    <property type="match status" value="1"/>
</dbReference>
<dbReference type="Gene3D" id="1.10.3210.10">
    <property type="entry name" value="Hypothetical protein af1432"/>
    <property type="match status" value="1"/>
</dbReference>
<dbReference type="AlphaFoldDB" id="A0A0F9M3X0"/>
<feature type="domain" description="HD" evidence="2">
    <location>
        <begin position="155"/>
        <end position="279"/>
    </location>
</feature>
<reference evidence="3" key="1">
    <citation type="journal article" date="2015" name="Nature">
        <title>Complex archaea that bridge the gap between prokaryotes and eukaryotes.</title>
        <authorList>
            <person name="Spang A."/>
            <person name="Saw J.H."/>
            <person name="Jorgensen S.L."/>
            <person name="Zaremba-Niedzwiedzka K."/>
            <person name="Martijn J."/>
            <person name="Lind A.E."/>
            <person name="van Eijk R."/>
            <person name="Schleper C."/>
            <person name="Guy L."/>
            <person name="Ettema T.J."/>
        </authorList>
    </citation>
    <scope>NUCLEOTIDE SEQUENCE</scope>
</reference>
<dbReference type="PANTHER" id="PTHR37294:SF1">
    <property type="entry name" value="3'-5' EXORIBONUCLEASE YHAM"/>
    <property type="match status" value="1"/>
</dbReference>
<dbReference type="PANTHER" id="PTHR37294">
    <property type="entry name" value="3'-5' EXORIBONUCLEASE YHAM"/>
    <property type="match status" value="1"/>
</dbReference>
<evidence type="ECO:0000256" key="1">
    <source>
        <dbReference type="ARBA" id="ARBA00022801"/>
    </source>
</evidence>
<evidence type="ECO:0000313" key="3">
    <source>
        <dbReference type="EMBL" id="KKN00404.1"/>
    </source>
</evidence>
<dbReference type="GO" id="GO:0031125">
    <property type="term" value="P:rRNA 3'-end processing"/>
    <property type="evidence" value="ECO:0007669"/>
    <property type="project" value="TreeGrafter"/>
</dbReference>
<dbReference type="SUPFAM" id="SSF109604">
    <property type="entry name" value="HD-domain/PDEase-like"/>
    <property type="match status" value="1"/>
</dbReference>
<organism evidence="3">
    <name type="scientific">marine sediment metagenome</name>
    <dbReference type="NCBI Taxonomy" id="412755"/>
    <lineage>
        <taxon>unclassified sequences</taxon>
        <taxon>metagenomes</taxon>
        <taxon>ecological metagenomes</taxon>
    </lineage>
</organism>
<dbReference type="CDD" id="cd00077">
    <property type="entry name" value="HDc"/>
    <property type="match status" value="1"/>
</dbReference>
<dbReference type="InterPro" id="IPR006674">
    <property type="entry name" value="HD_domain"/>
</dbReference>
<name>A0A0F9M3X0_9ZZZZ</name>
<evidence type="ECO:0000259" key="2">
    <source>
        <dbReference type="PROSITE" id="PS51831"/>
    </source>
</evidence>
<sequence length="284" mass="33353">MSFQFKSKMQVIDQSVATTKMGNPYIIVSMRDITDTLRNLRRWLNDEKQLEIQQKIFEIGNILEIECEFDKKYSSITVRDAKILTPSEYDIEDYVASPRINKNELIEYLFETISNIRNDKIKELLEEIFNNDDIKSRYIECPSSISKHHNYKHGNLEHSVNMIKLFKTLEDSYNRNTNLDNDLIYAGIILHDLGKIFEYSIYNGVPAIIPGSNLYGHPILGVELVSKFMKRINKFPNDLKNKVRHLILSHHSKKEWGSVVEPQFPEAEFLHYLDMVDSRYKLKD</sequence>
<gene>
    <name evidence="3" type="ORF">LCGC14_1138170</name>
</gene>
<accession>A0A0F9M3X0</accession>
<dbReference type="InterPro" id="IPR050798">
    <property type="entry name" value="YhaM_exoribonuc/phosphodiest"/>
</dbReference>
<dbReference type="EMBL" id="LAZR01005380">
    <property type="protein sequence ID" value="KKN00404.1"/>
    <property type="molecule type" value="Genomic_DNA"/>
</dbReference>
<dbReference type="GO" id="GO:0016787">
    <property type="term" value="F:hydrolase activity"/>
    <property type="evidence" value="ECO:0007669"/>
    <property type="project" value="UniProtKB-KW"/>
</dbReference>